<dbReference type="AlphaFoldDB" id="A0A9B0TA86"/>
<dbReference type="Proteomes" id="UP000504623">
    <property type="component" value="Unplaced"/>
</dbReference>
<evidence type="ECO:0000313" key="3">
    <source>
        <dbReference type="Proteomes" id="UP000504623"/>
    </source>
</evidence>
<feature type="compositionally biased region" description="Polar residues" evidence="1">
    <location>
        <begin position="39"/>
        <end position="53"/>
    </location>
</feature>
<dbReference type="Gene3D" id="1.10.10.1200">
    <property type="entry name" value="MAGE homology domain, winged helix WH1 motif"/>
    <property type="match status" value="1"/>
</dbReference>
<feature type="domain" description="MAGE" evidence="2">
    <location>
        <begin position="108"/>
        <end position="307"/>
    </location>
</feature>
<feature type="region of interest" description="Disordered" evidence="1">
    <location>
        <begin position="1"/>
        <end position="74"/>
    </location>
</feature>
<dbReference type="OrthoDB" id="205198at2759"/>
<evidence type="ECO:0000313" key="4">
    <source>
        <dbReference type="RefSeq" id="XP_006835723.1"/>
    </source>
</evidence>
<sequence length="315" mass="35735">MPRRQKNKSRNREKHPPGPGDAHDSRGAQATAAVDKEPLSNSSACPSDTTQGSAAVDSCSIPKRSQRPQSTTTTYVANSCRRLDEGVNRENEEHCCISETECCIPDPLTIKADLLEQFLIYKYKMKQPIYMADMLKVISRKYKDHFPEIFQIVSERIETMFAVDVKEIDSTTKSYALVSKLNLPNKGRVRAGIGLPKTSLLMTLLGVILLNGNCTPEKEIWEFLNKMHIFAGRKHFIYGEPRQLITKDFVRLNFLEYRQIPNSDPPCYEFLWGPKAHAETSKVKIFEYLAKVNGILPSSLEALYEEAMRDEEGRA</sequence>
<dbReference type="InterPro" id="IPR041898">
    <property type="entry name" value="MAGE_WH1"/>
</dbReference>
<reference evidence="4" key="1">
    <citation type="submission" date="2025-08" db="UniProtKB">
        <authorList>
            <consortium name="RefSeq"/>
        </authorList>
    </citation>
    <scope>IDENTIFICATION</scope>
    <source>
        <tissue evidence="4">Spleen</tissue>
    </source>
</reference>
<dbReference type="FunFam" id="1.10.10.1210:FF:000001">
    <property type="entry name" value="melanoma-associated antigen D1"/>
    <property type="match status" value="1"/>
</dbReference>
<proteinExistence type="predicted"/>
<protein>
    <submittedName>
        <fullName evidence="4">Melanoma-associated antigen B4-like</fullName>
    </submittedName>
</protein>
<dbReference type="GeneID" id="102835131"/>
<dbReference type="InterPro" id="IPR021072">
    <property type="entry name" value="MAGE_N"/>
</dbReference>
<dbReference type="Pfam" id="PF12440">
    <property type="entry name" value="MAGE_N"/>
    <property type="match status" value="1"/>
</dbReference>
<dbReference type="PANTHER" id="PTHR11736:SF35">
    <property type="entry name" value="MELANOMA-ASSOCIATED ANTIGEN B5"/>
    <property type="match status" value="1"/>
</dbReference>
<dbReference type="GO" id="GO:0005634">
    <property type="term" value="C:nucleus"/>
    <property type="evidence" value="ECO:0007669"/>
    <property type="project" value="TreeGrafter"/>
</dbReference>
<dbReference type="GO" id="GO:0000122">
    <property type="term" value="P:negative regulation of transcription by RNA polymerase II"/>
    <property type="evidence" value="ECO:0007669"/>
    <property type="project" value="TreeGrafter"/>
</dbReference>
<dbReference type="Pfam" id="PF01454">
    <property type="entry name" value="MAGE"/>
    <property type="match status" value="1"/>
</dbReference>
<keyword evidence="3" id="KW-1185">Reference proteome</keyword>
<dbReference type="PROSITE" id="PS50838">
    <property type="entry name" value="MAGE"/>
    <property type="match status" value="1"/>
</dbReference>
<dbReference type="InterPro" id="IPR037445">
    <property type="entry name" value="MAGE"/>
</dbReference>
<evidence type="ECO:0000259" key="2">
    <source>
        <dbReference type="PROSITE" id="PS50838"/>
    </source>
</evidence>
<dbReference type="SMART" id="SM01373">
    <property type="entry name" value="MAGE"/>
    <property type="match status" value="1"/>
</dbReference>
<gene>
    <name evidence="4" type="primary">LOC102835131</name>
</gene>
<dbReference type="PANTHER" id="PTHR11736">
    <property type="entry name" value="MELANOMA-ASSOCIATED ANTIGEN MAGE ANTIGEN"/>
    <property type="match status" value="1"/>
</dbReference>
<feature type="compositionally biased region" description="Basic residues" evidence="1">
    <location>
        <begin position="1"/>
        <end position="13"/>
    </location>
</feature>
<dbReference type="RefSeq" id="XP_006835723.1">
    <property type="nucleotide sequence ID" value="XM_006835660.1"/>
</dbReference>
<evidence type="ECO:0000256" key="1">
    <source>
        <dbReference type="SAM" id="MobiDB-lite"/>
    </source>
</evidence>
<dbReference type="SMART" id="SM01392">
    <property type="entry name" value="MAGE_N"/>
    <property type="match status" value="1"/>
</dbReference>
<name>A0A9B0TA86_CHRAS</name>
<dbReference type="InterPro" id="IPR002190">
    <property type="entry name" value="MHD_dom"/>
</dbReference>
<accession>A0A9B0TA86</accession>
<dbReference type="Gene3D" id="1.10.10.1210">
    <property type="entry name" value="MAGE homology domain, winged helix WH2 motif"/>
    <property type="match status" value="1"/>
</dbReference>
<organism evidence="3 4">
    <name type="scientific">Chrysochloris asiatica</name>
    <name type="common">Cape golden mole</name>
    <dbReference type="NCBI Taxonomy" id="185453"/>
    <lineage>
        <taxon>Eukaryota</taxon>
        <taxon>Metazoa</taxon>
        <taxon>Chordata</taxon>
        <taxon>Craniata</taxon>
        <taxon>Vertebrata</taxon>
        <taxon>Euteleostomi</taxon>
        <taxon>Mammalia</taxon>
        <taxon>Eutheria</taxon>
        <taxon>Afrotheria</taxon>
        <taxon>Chrysochloridae</taxon>
        <taxon>Chrysochlorinae</taxon>
        <taxon>Chrysochloris</taxon>
    </lineage>
</organism>
<dbReference type="InterPro" id="IPR041899">
    <property type="entry name" value="MAGE_WH2"/>
</dbReference>